<proteinExistence type="predicted"/>
<accession>A0A7C9AHH9</accession>
<organism evidence="2">
    <name type="scientific">Opuntia streptacantha</name>
    <name type="common">Prickly pear cactus</name>
    <name type="synonym">Opuntia cardona</name>
    <dbReference type="NCBI Taxonomy" id="393608"/>
    <lineage>
        <taxon>Eukaryota</taxon>
        <taxon>Viridiplantae</taxon>
        <taxon>Streptophyta</taxon>
        <taxon>Embryophyta</taxon>
        <taxon>Tracheophyta</taxon>
        <taxon>Spermatophyta</taxon>
        <taxon>Magnoliopsida</taxon>
        <taxon>eudicotyledons</taxon>
        <taxon>Gunneridae</taxon>
        <taxon>Pentapetalae</taxon>
        <taxon>Caryophyllales</taxon>
        <taxon>Cactineae</taxon>
        <taxon>Cactaceae</taxon>
        <taxon>Opuntioideae</taxon>
        <taxon>Opuntia</taxon>
    </lineage>
</organism>
<protein>
    <submittedName>
        <fullName evidence="2">Uncharacterized protein</fullName>
    </submittedName>
</protein>
<dbReference type="EMBL" id="GISG01240444">
    <property type="protein sequence ID" value="MBA4668658.1"/>
    <property type="molecule type" value="Transcribed_RNA"/>
</dbReference>
<sequence length="99" mass="11279">MQHSIRDEGAVGSEGNAGCCGERTQRRHRSFLSIDEESDPPKLNAITKHLQIVSFAHLKSSHHSMSVYNRNDLQIVTRQLFSRRRTIVPYKDDESCLIA</sequence>
<feature type="region of interest" description="Disordered" evidence="1">
    <location>
        <begin position="1"/>
        <end position="23"/>
    </location>
</feature>
<evidence type="ECO:0000256" key="1">
    <source>
        <dbReference type="SAM" id="MobiDB-lite"/>
    </source>
</evidence>
<dbReference type="EMBL" id="GISG01240438">
    <property type="protein sequence ID" value="MBA4668654.1"/>
    <property type="molecule type" value="Transcribed_RNA"/>
</dbReference>
<evidence type="ECO:0000313" key="2">
    <source>
        <dbReference type="EMBL" id="MBA4668658.1"/>
    </source>
</evidence>
<name>A0A7C9AHH9_OPUST</name>
<reference evidence="2" key="2">
    <citation type="submission" date="2020-07" db="EMBL/GenBank/DDBJ databases">
        <authorList>
            <person name="Vera ALvarez R."/>
            <person name="Arias-Moreno D.M."/>
            <person name="Jimenez-Jacinto V."/>
            <person name="Jimenez-Bremont J.F."/>
            <person name="Swaminathan K."/>
            <person name="Moose S.P."/>
            <person name="Guerrero-Gonzalez M.L."/>
            <person name="Marino-Ramirez L."/>
            <person name="Landsman D."/>
            <person name="Rodriguez-Kessler M."/>
            <person name="Delgado-Sanchez P."/>
        </authorList>
    </citation>
    <scope>NUCLEOTIDE SEQUENCE</scope>
    <source>
        <tissue evidence="2">Cladode</tissue>
    </source>
</reference>
<reference evidence="2" key="1">
    <citation type="journal article" date="2013" name="J. Plant Res.">
        <title>Effect of fungi and light on seed germination of three Opuntia species from semiarid lands of central Mexico.</title>
        <authorList>
            <person name="Delgado-Sanchez P."/>
            <person name="Jimenez-Bremont J.F."/>
            <person name="Guerrero-Gonzalez Mde L."/>
            <person name="Flores J."/>
        </authorList>
    </citation>
    <scope>NUCLEOTIDE SEQUENCE</scope>
    <source>
        <tissue evidence="2">Cladode</tissue>
    </source>
</reference>
<dbReference type="AlphaFoldDB" id="A0A7C9AHH9"/>